<evidence type="ECO:0000259" key="4">
    <source>
        <dbReference type="Pfam" id="PF13439"/>
    </source>
</evidence>
<protein>
    <submittedName>
        <fullName evidence="5">Glycosyltransferase family 4 protein</fullName>
    </submittedName>
</protein>
<organism evidence="5 6">
    <name type="scientific">Mycolicibacterium hodleri</name>
    <dbReference type="NCBI Taxonomy" id="49897"/>
    <lineage>
        <taxon>Bacteria</taxon>
        <taxon>Bacillati</taxon>
        <taxon>Actinomycetota</taxon>
        <taxon>Actinomycetes</taxon>
        <taxon>Mycobacteriales</taxon>
        <taxon>Mycobacteriaceae</taxon>
        <taxon>Mycolicibacterium</taxon>
    </lineage>
</organism>
<dbReference type="Pfam" id="PF13439">
    <property type="entry name" value="Glyco_transf_4"/>
    <property type="match status" value="1"/>
</dbReference>
<evidence type="ECO:0000256" key="1">
    <source>
        <dbReference type="ARBA" id="ARBA00022676"/>
    </source>
</evidence>
<dbReference type="InterPro" id="IPR028098">
    <property type="entry name" value="Glyco_trans_4-like_N"/>
</dbReference>
<keyword evidence="2 5" id="KW-0808">Transferase</keyword>
<evidence type="ECO:0000259" key="3">
    <source>
        <dbReference type="Pfam" id="PF00534"/>
    </source>
</evidence>
<evidence type="ECO:0000256" key="2">
    <source>
        <dbReference type="ARBA" id="ARBA00022679"/>
    </source>
</evidence>
<gene>
    <name evidence="5" type="ORF">D8S82_26595</name>
</gene>
<keyword evidence="6" id="KW-1185">Reference proteome</keyword>
<name>A0A544VU68_9MYCO</name>
<feature type="domain" description="Glycosyltransferase subfamily 4-like N-terminal" evidence="4">
    <location>
        <begin position="23"/>
        <end position="182"/>
    </location>
</feature>
<dbReference type="GO" id="GO:0016757">
    <property type="term" value="F:glycosyltransferase activity"/>
    <property type="evidence" value="ECO:0007669"/>
    <property type="project" value="UniProtKB-KW"/>
</dbReference>
<proteinExistence type="predicted"/>
<dbReference type="InterPro" id="IPR001296">
    <property type="entry name" value="Glyco_trans_1"/>
</dbReference>
<accession>A0A544VU68</accession>
<evidence type="ECO:0000313" key="5">
    <source>
        <dbReference type="EMBL" id="TQR83519.1"/>
    </source>
</evidence>
<dbReference type="Gene3D" id="3.40.50.2000">
    <property type="entry name" value="Glycogen Phosphorylase B"/>
    <property type="match status" value="2"/>
</dbReference>
<dbReference type="EMBL" id="VIFX01000043">
    <property type="protein sequence ID" value="TQR83519.1"/>
    <property type="molecule type" value="Genomic_DNA"/>
</dbReference>
<keyword evidence="1" id="KW-0328">Glycosyltransferase</keyword>
<dbReference type="AlphaFoldDB" id="A0A544VU68"/>
<dbReference type="PANTHER" id="PTHR12526">
    <property type="entry name" value="GLYCOSYLTRANSFERASE"/>
    <property type="match status" value="1"/>
</dbReference>
<sequence>MTSRLHIALIAHNRFPIRQPFAGGLEAHVWHLARALADEGHRVTLFADADSDLDSADPGLTITPLPRTAAAAGPFPLPGAVKESDHHAFLDLMRHLVDHAHDVDVIHNHCLHHVPIHLAPRLRIPMLTTFHTPPLPWLESAIGATGGAGSAFAAVSGFTADTWRHVVPDQLHVVPNGVDPSRWPAGPGGDHLVWSGRLTPEKGTHLAIAAAAVAGRRLVLAGPIGNADYFREFIAPKLSERVCYAGHLDQQELASLVGGAAAALVTPLWDEPYCLVAAEAAACGTPVVAFERGGIPEVIDAKSGRLVAPGDVFDMAAAIPAAVLLPRDSVRDSAITRCSASSMVTRYLDIYRALIDERNAADNDWLLRASPRSGASVQGDQHLRTPA</sequence>
<comment type="caution">
    <text evidence="5">The sequence shown here is derived from an EMBL/GenBank/DDBJ whole genome shotgun (WGS) entry which is preliminary data.</text>
</comment>
<feature type="domain" description="Glycosyl transferase family 1" evidence="3">
    <location>
        <begin position="192"/>
        <end position="323"/>
    </location>
</feature>
<dbReference type="SUPFAM" id="SSF53756">
    <property type="entry name" value="UDP-Glycosyltransferase/glycogen phosphorylase"/>
    <property type="match status" value="1"/>
</dbReference>
<dbReference type="Proteomes" id="UP000315759">
    <property type="component" value="Unassembled WGS sequence"/>
</dbReference>
<dbReference type="Pfam" id="PF00534">
    <property type="entry name" value="Glycos_transf_1"/>
    <property type="match status" value="1"/>
</dbReference>
<dbReference type="PANTHER" id="PTHR12526:SF595">
    <property type="entry name" value="BLL5217 PROTEIN"/>
    <property type="match status" value="1"/>
</dbReference>
<dbReference type="RefSeq" id="WP_142554972.1">
    <property type="nucleotide sequence ID" value="NZ_VIFX01000043.1"/>
</dbReference>
<evidence type="ECO:0000313" key="6">
    <source>
        <dbReference type="Proteomes" id="UP000315759"/>
    </source>
</evidence>
<reference evidence="5 6" key="1">
    <citation type="submission" date="2018-10" db="EMBL/GenBank/DDBJ databases">
        <title>Draft genome of Mycobacterium hodleri strain B.</title>
        <authorList>
            <person name="Amande T.J."/>
            <person name="Mcgenity T.J."/>
        </authorList>
    </citation>
    <scope>NUCLEOTIDE SEQUENCE [LARGE SCALE GENOMIC DNA]</scope>
    <source>
        <strain evidence="5 6">B</strain>
    </source>
</reference>